<evidence type="ECO:0000313" key="2">
    <source>
        <dbReference type="Proteomes" id="UP001454036"/>
    </source>
</evidence>
<name>A0AAV3NJ76_LITER</name>
<keyword evidence="2" id="KW-1185">Reference proteome</keyword>
<organism evidence="1 2">
    <name type="scientific">Lithospermum erythrorhizon</name>
    <name type="common">Purple gromwell</name>
    <name type="synonym">Lithospermum officinale var. erythrorhizon</name>
    <dbReference type="NCBI Taxonomy" id="34254"/>
    <lineage>
        <taxon>Eukaryota</taxon>
        <taxon>Viridiplantae</taxon>
        <taxon>Streptophyta</taxon>
        <taxon>Embryophyta</taxon>
        <taxon>Tracheophyta</taxon>
        <taxon>Spermatophyta</taxon>
        <taxon>Magnoliopsida</taxon>
        <taxon>eudicotyledons</taxon>
        <taxon>Gunneridae</taxon>
        <taxon>Pentapetalae</taxon>
        <taxon>asterids</taxon>
        <taxon>lamiids</taxon>
        <taxon>Boraginales</taxon>
        <taxon>Boraginaceae</taxon>
        <taxon>Boraginoideae</taxon>
        <taxon>Lithospermeae</taxon>
        <taxon>Lithospermum</taxon>
    </lineage>
</organism>
<evidence type="ECO:0000313" key="1">
    <source>
        <dbReference type="EMBL" id="GAA0139404.1"/>
    </source>
</evidence>
<accession>A0AAV3NJ76</accession>
<dbReference type="EMBL" id="BAABME010000085">
    <property type="protein sequence ID" value="GAA0139404.1"/>
    <property type="molecule type" value="Genomic_DNA"/>
</dbReference>
<dbReference type="Proteomes" id="UP001454036">
    <property type="component" value="Unassembled WGS sequence"/>
</dbReference>
<proteinExistence type="predicted"/>
<comment type="caution">
    <text evidence="1">The sequence shown here is derived from an EMBL/GenBank/DDBJ whole genome shotgun (WGS) entry which is preliminary data.</text>
</comment>
<reference evidence="1 2" key="1">
    <citation type="submission" date="2024-01" db="EMBL/GenBank/DDBJ databases">
        <title>The complete chloroplast genome sequence of Lithospermum erythrorhizon: insights into the phylogenetic relationship among Boraginaceae species and the maternal lineages of purple gromwells.</title>
        <authorList>
            <person name="Okada T."/>
            <person name="Watanabe K."/>
        </authorList>
    </citation>
    <scope>NUCLEOTIDE SEQUENCE [LARGE SCALE GENOMIC DNA]</scope>
</reference>
<dbReference type="AlphaFoldDB" id="A0AAV3NJ76"/>
<gene>
    <name evidence="1" type="ORF">LIER_00956</name>
</gene>
<protein>
    <submittedName>
        <fullName evidence="1">Uncharacterized protein</fullName>
    </submittedName>
</protein>
<sequence>MATTTQEPNNAVDPVLVARADAAYQEELVFVASAVQPEEVNFDVMLGETSSLFDRVKLKSKTKPRKSMVPADFQPVAPLPITSIHAP</sequence>